<dbReference type="SFLD" id="SFLDS00003">
    <property type="entry name" value="Haloacid_Dehalogenase"/>
    <property type="match status" value="1"/>
</dbReference>
<evidence type="ECO:0000313" key="1">
    <source>
        <dbReference type="EMBL" id="CAB4681011.1"/>
    </source>
</evidence>
<sequence>MTTPPSTAPFDTVIFDLDGTVSDSAPGILASLDHAFKETGLTAPVNLLRFIGPPLQTAFLAEGFNLDEIEALLAAYREHYWEIGAFANYVYPGIEHLLNTLASDGFRLAIATSKPELTARRILEYFGYTERFEIIGGATFDMSRATKTLVLGYVLDQLTPCRPVMIGDRYHDVEGAFDHGVPCVGVRWGYSADDELEQAGAKWIVTEPAEILEIAHGVR</sequence>
<dbReference type="GO" id="GO:0004713">
    <property type="term" value="F:protein tyrosine kinase activity"/>
    <property type="evidence" value="ECO:0007669"/>
    <property type="project" value="TreeGrafter"/>
</dbReference>
<dbReference type="AlphaFoldDB" id="A0A6J6N316"/>
<dbReference type="SFLD" id="SFLDG01129">
    <property type="entry name" value="C1.5:_HAD__Beta-PGM__Phosphata"/>
    <property type="match status" value="1"/>
</dbReference>
<dbReference type="Pfam" id="PF13419">
    <property type="entry name" value="HAD_2"/>
    <property type="match status" value="1"/>
</dbReference>
<name>A0A6J6N316_9ZZZZ</name>
<dbReference type="InterPro" id="IPR050155">
    <property type="entry name" value="HAD-like_hydrolase_sf"/>
</dbReference>
<dbReference type="InterPro" id="IPR041492">
    <property type="entry name" value="HAD_2"/>
</dbReference>
<gene>
    <name evidence="1" type="ORF">UFOPK2366_00209</name>
</gene>
<dbReference type="InterPro" id="IPR023198">
    <property type="entry name" value="PGP-like_dom2"/>
</dbReference>
<dbReference type="PANTHER" id="PTHR43434">
    <property type="entry name" value="PHOSPHOGLYCOLATE PHOSPHATASE"/>
    <property type="match status" value="1"/>
</dbReference>
<dbReference type="InterPro" id="IPR023214">
    <property type="entry name" value="HAD_sf"/>
</dbReference>
<organism evidence="1">
    <name type="scientific">freshwater metagenome</name>
    <dbReference type="NCBI Taxonomy" id="449393"/>
    <lineage>
        <taxon>unclassified sequences</taxon>
        <taxon>metagenomes</taxon>
        <taxon>ecological metagenomes</taxon>
    </lineage>
</organism>
<dbReference type="EMBL" id="CAEZXM010000023">
    <property type="protein sequence ID" value="CAB4681011.1"/>
    <property type="molecule type" value="Genomic_DNA"/>
</dbReference>
<dbReference type="GO" id="GO:0005829">
    <property type="term" value="C:cytosol"/>
    <property type="evidence" value="ECO:0007669"/>
    <property type="project" value="TreeGrafter"/>
</dbReference>
<dbReference type="SUPFAM" id="SSF56784">
    <property type="entry name" value="HAD-like"/>
    <property type="match status" value="1"/>
</dbReference>
<protein>
    <submittedName>
        <fullName evidence="1">Unannotated protein</fullName>
    </submittedName>
</protein>
<dbReference type="Gene3D" id="1.10.150.240">
    <property type="entry name" value="Putative phosphatase, domain 2"/>
    <property type="match status" value="1"/>
</dbReference>
<dbReference type="InterPro" id="IPR036412">
    <property type="entry name" value="HAD-like_sf"/>
</dbReference>
<reference evidence="1" key="1">
    <citation type="submission" date="2020-05" db="EMBL/GenBank/DDBJ databases">
        <authorList>
            <person name="Chiriac C."/>
            <person name="Salcher M."/>
            <person name="Ghai R."/>
            <person name="Kavagutti S V."/>
        </authorList>
    </citation>
    <scope>NUCLEOTIDE SEQUENCE</scope>
</reference>
<dbReference type="Gene3D" id="3.40.50.1000">
    <property type="entry name" value="HAD superfamily/HAD-like"/>
    <property type="match status" value="1"/>
</dbReference>
<accession>A0A6J6N316</accession>
<dbReference type="PANTHER" id="PTHR43434:SF20">
    <property type="entry name" value="5'-NUCLEOTIDASE"/>
    <property type="match status" value="1"/>
</dbReference>
<proteinExistence type="predicted"/>